<comment type="caution">
    <text evidence="1">The sequence shown here is derived from an EMBL/GenBank/DDBJ whole genome shotgun (WGS) entry which is preliminary data.</text>
</comment>
<dbReference type="AlphaFoldDB" id="H3R9D9"/>
<proteinExistence type="predicted"/>
<sequence length="54" mass="5638">MKQVDIGHPASAVAQVSGDAVPRIGTNVATFSAFCPERFKRSGFYAGGHFPSGL</sequence>
<organism evidence="1 2">
    <name type="scientific">Pantoea stewartii subsp. stewartii DC283</name>
    <dbReference type="NCBI Taxonomy" id="660596"/>
    <lineage>
        <taxon>Bacteria</taxon>
        <taxon>Pseudomonadati</taxon>
        <taxon>Pseudomonadota</taxon>
        <taxon>Gammaproteobacteria</taxon>
        <taxon>Enterobacterales</taxon>
        <taxon>Erwiniaceae</taxon>
        <taxon>Pantoea</taxon>
    </lineage>
</organism>
<evidence type="ECO:0000313" key="2">
    <source>
        <dbReference type="Proteomes" id="UP000005050"/>
    </source>
</evidence>
<evidence type="ECO:0000313" key="1">
    <source>
        <dbReference type="EMBL" id="EHU01802.1"/>
    </source>
</evidence>
<dbReference type="Proteomes" id="UP000005050">
    <property type="component" value="Unassembled WGS sequence"/>
</dbReference>
<gene>
    <name evidence="1" type="ORF">CKS_0248</name>
</gene>
<name>H3R9D9_PANSE</name>
<protein>
    <submittedName>
        <fullName evidence="1">Uncharacterized protein</fullName>
    </submittedName>
</protein>
<dbReference type="EMBL" id="AHIE01000002">
    <property type="protein sequence ID" value="EHU01802.1"/>
    <property type="molecule type" value="Genomic_DNA"/>
</dbReference>
<accession>H3R9D9</accession>
<reference evidence="1 2" key="1">
    <citation type="journal article" date="2012" name="Mol. Microbiol.">
        <title>The genetic and structural basis of two distinct terminal side branch residues in stewartan and amylovoran exopolysaccharides and their potential role in host adaptation.</title>
        <authorList>
            <person name="Wang X."/>
            <person name="Yang F."/>
            <person name="von Bodman S.B."/>
        </authorList>
    </citation>
    <scope>NUCLEOTIDE SEQUENCE [LARGE SCALE GENOMIC DNA]</scope>
    <source>
        <strain evidence="1 2">DC283</strain>
    </source>
</reference>